<evidence type="ECO:0000313" key="8">
    <source>
        <dbReference type="Proteomes" id="UP000065473"/>
    </source>
</evidence>
<dbReference type="Proteomes" id="UP000060043">
    <property type="component" value="Chromosome"/>
</dbReference>
<dbReference type="RefSeq" id="WP_011277555.1">
    <property type="nucleotide sequence ID" value="NZ_BHWZ01000001.1"/>
</dbReference>
<gene>
    <name evidence="5" type="ORF">ATY89_03055</name>
    <name evidence="6" type="ORF">ATZ20_06080</name>
</gene>
<dbReference type="STRING" id="1435377.SUSAZ_03025"/>
<dbReference type="AlphaFoldDB" id="A0A0U3HAW4"/>
<dbReference type="EMBL" id="CP013694">
    <property type="protein sequence ID" value="ALU29024.1"/>
    <property type="molecule type" value="Genomic_DNA"/>
</dbReference>
<organism evidence="6 7">
    <name type="scientific">Sulfolobus acidocaldarius</name>
    <dbReference type="NCBI Taxonomy" id="2285"/>
    <lineage>
        <taxon>Archaea</taxon>
        <taxon>Thermoproteota</taxon>
        <taxon>Thermoprotei</taxon>
        <taxon>Sulfolobales</taxon>
        <taxon>Sulfolobaceae</taxon>
        <taxon>Sulfolobus</taxon>
    </lineage>
</organism>
<evidence type="ECO:0000313" key="6">
    <source>
        <dbReference type="EMBL" id="ALU31751.1"/>
    </source>
</evidence>
<dbReference type="Pfam" id="PF09138">
    <property type="entry name" value="Urm1"/>
    <property type="match status" value="1"/>
</dbReference>
<keyword evidence="4" id="KW-0833">Ubl conjugation pathway</keyword>
<dbReference type="EMBL" id="CP013695">
    <property type="protein sequence ID" value="ALU31751.1"/>
    <property type="molecule type" value="Genomic_DNA"/>
</dbReference>
<evidence type="ECO:0000313" key="7">
    <source>
        <dbReference type="Proteomes" id="UP000060043"/>
    </source>
</evidence>
<protein>
    <submittedName>
        <fullName evidence="6">Ubiquitin</fullName>
    </submittedName>
</protein>
<proteinExistence type="predicted"/>
<evidence type="ECO:0000256" key="4">
    <source>
        <dbReference type="ARBA" id="ARBA00022786"/>
    </source>
</evidence>
<dbReference type="PaxDb" id="1435377-SUSAZ_03025"/>
<dbReference type="InterPro" id="IPR012675">
    <property type="entry name" value="Beta-grasp_dom_sf"/>
</dbReference>
<dbReference type="OMA" id="NGVDWRI"/>
<dbReference type="OrthoDB" id="36811at2157"/>
<dbReference type="Gene3D" id="3.10.20.30">
    <property type="match status" value="1"/>
</dbReference>
<sequence>MSVKIRLKGPLATRLGRDEFVISLKADNLLDILKELDKEEKLLINGNKIRSGYILLINGIDYRLLNGKLKDGDVVDILPINHGG</sequence>
<dbReference type="InterPro" id="IPR015221">
    <property type="entry name" value="Urm1"/>
</dbReference>
<name>A0A0U3HAW4_9CREN</name>
<dbReference type="GO" id="GO:0034227">
    <property type="term" value="P:tRNA thio-modification"/>
    <property type="evidence" value="ECO:0007669"/>
    <property type="project" value="InterPro"/>
</dbReference>
<keyword evidence="1" id="KW-0963">Cytoplasm</keyword>
<evidence type="ECO:0000256" key="2">
    <source>
        <dbReference type="ARBA" id="ARBA00022499"/>
    </source>
</evidence>
<dbReference type="SUPFAM" id="SSF54285">
    <property type="entry name" value="MoaD/ThiS"/>
    <property type="match status" value="1"/>
</dbReference>
<dbReference type="GO" id="GO:0005737">
    <property type="term" value="C:cytoplasm"/>
    <property type="evidence" value="ECO:0007669"/>
    <property type="project" value="InterPro"/>
</dbReference>
<evidence type="ECO:0000313" key="5">
    <source>
        <dbReference type="EMBL" id="ALU29024.1"/>
    </source>
</evidence>
<dbReference type="GeneID" id="14551188"/>
<reference evidence="7 8" key="1">
    <citation type="submission" date="2015-12" db="EMBL/GenBank/DDBJ databases">
        <title>A stable core within a dynamic pangenome in Sulfolobus acidocaldarius.</title>
        <authorList>
            <person name="Anderson R."/>
            <person name="Kouris A."/>
            <person name="Seward C."/>
            <person name="Campbell K."/>
            <person name="Whitaker R."/>
        </authorList>
    </citation>
    <scope>NUCLEOTIDE SEQUENCE [LARGE SCALE GENOMIC DNA]</scope>
    <source>
        <strain evidence="5 8">GG12-C01-09</strain>
        <strain evidence="6 7">NG05B_CO5_07</strain>
    </source>
</reference>
<keyword evidence="2" id="KW-1017">Isopeptide bond</keyword>
<keyword evidence="3" id="KW-0819">tRNA processing</keyword>
<evidence type="ECO:0000256" key="3">
    <source>
        <dbReference type="ARBA" id="ARBA00022694"/>
    </source>
</evidence>
<dbReference type="Proteomes" id="UP000065473">
    <property type="component" value="Chromosome"/>
</dbReference>
<dbReference type="InterPro" id="IPR016155">
    <property type="entry name" value="Mopterin_synth/thiamin_S_b"/>
</dbReference>
<dbReference type="CDD" id="cd17040">
    <property type="entry name" value="Ubl_MoaD_like"/>
    <property type="match status" value="1"/>
</dbReference>
<accession>A0A0U3HAW4</accession>
<evidence type="ECO:0000256" key="1">
    <source>
        <dbReference type="ARBA" id="ARBA00022490"/>
    </source>
</evidence>